<dbReference type="EMBL" id="JAURVH010001531">
    <property type="protein sequence ID" value="KAK5903120.1"/>
    <property type="molecule type" value="Genomic_DNA"/>
</dbReference>
<evidence type="ECO:0000256" key="1">
    <source>
        <dbReference type="SAM" id="MobiDB-lite"/>
    </source>
</evidence>
<gene>
    <name evidence="2" type="ORF">CgunFtcFv8_006929</name>
</gene>
<evidence type="ECO:0000313" key="3">
    <source>
        <dbReference type="Proteomes" id="UP001331515"/>
    </source>
</evidence>
<name>A0AAN8CIM9_CHAGU</name>
<dbReference type="Proteomes" id="UP001331515">
    <property type="component" value="Unassembled WGS sequence"/>
</dbReference>
<organism evidence="2 3">
    <name type="scientific">Champsocephalus gunnari</name>
    <name type="common">Mackerel icefish</name>
    <dbReference type="NCBI Taxonomy" id="52237"/>
    <lineage>
        <taxon>Eukaryota</taxon>
        <taxon>Metazoa</taxon>
        <taxon>Chordata</taxon>
        <taxon>Craniata</taxon>
        <taxon>Vertebrata</taxon>
        <taxon>Euteleostomi</taxon>
        <taxon>Actinopterygii</taxon>
        <taxon>Neopterygii</taxon>
        <taxon>Teleostei</taxon>
        <taxon>Neoteleostei</taxon>
        <taxon>Acanthomorphata</taxon>
        <taxon>Eupercaria</taxon>
        <taxon>Perciformes</taxon>
        <taxon>Notothenioidei</taxon>
        <taxon>Channichthyidae</taxon>
        <taxon>Champsocephalus</taxon>
    </lineage>
</organism>
<protein>
    <submittedName>
        <fullName evidence="2">Uncharacterized protein</fullName>
    </submittedName>
</protein>
<feature type="region of interest" description="Disordered" evidence="1">
    <location>
        <begin position="1"/>
        <end position="23"/>
    </location>
</feature>
<comment type="caution">
    <text evidence="2">The sequence shown here is derived from an EMBL/GenBank/DDBJ whole genome shotgun (WGS) entry which is preliminary data.</text>
</comment>
<sequence>MKGTEGGRRGMCARKGEKKKKKAEFPDRDVSEFFYRLESKMSNGLGSADHIEASPLGDEGASAPTCCDRSGRFT</sequence>
<accession>A0AAN8CIM9</accession>
<feature type="region of interest" description="Disordered" evidence="1">
    <location>
        <begin position="50"/>
        <end position="74"/>
    </location>
</feature>
<dbReference type="AlphaFoldDB" id="A0AAN8CIM9"/>
<evidence type="ECO:0000313" key="2">
    <source>
        <dbReference type="EMBL" id="KAK5903120.1"/>
    </source>
</evidence>
<proteinExistence type="predicted"/>
<reference evidence="2 3" key="1">
    <citation type="journal article" date="2023" name="Mol. Biol. Evol.">
        <title>Genomics of Secondarily Temperate Adaptation in the Only Non-Antarctic Icefish.</title>
        <authorList>
            <person name="Rivera-Colon A.G."/>
            <person name="Rayamajhi N."/>
            <person name="Minhas B.F."/>
            <person name="Madrigal G."/>
            <person name="Bilyk K.T."/>
            <person name="Yoon V."/>
            <person name="Hune M."/>
            <person name="Gregory S."/>
            <person name="Cheng C.H.C."/>
            <person name="Catchen J.M."/>
        </authorList>
    </citation>
    <scope>NUCLEOTIDE SEQUENCE [LARGE SCALE GENOMIC DNA]</scope>
    <source>
        <tissue evidence="2">White muscle</tissue>
    </source>
</reference>
<keyword evidence="3" id="KW-1185">Reference proteome</keyword>